<dbReference type="CDD" id="cd00093">
    <property type="entry name" value="HTH_XRE"/>
    <property type="match status" value="1"/>
</dbReference>
<dbReference type="EMBL" id="MWXA01000005">
    <property type="protein sequence ID" value="OZG66724.1"/>
    <property type="molecule type" value="Genomic_DNA"/>
</dbReference>
<evidence type="ECO:0000313" key="4">
    <source>
        <dbReference type="Proteomes" id="UP000216451"/>
    </source>
</evidence>
<dbReference type="InterPro" id="IPR001387">
    <property type="entry name" value="Cro/C1-type_HTH"/>
</dbReference>
<feature type="region of interest" description="Disordered" evidence="1">
    <location>
        <begin position="75"/>
        <end position="98"/>
    </location>
</feature>
<evidence type="ECO:0000259" key="2">
    <source>
        <dbReference type="PROSITE" id="PS50943"/>
    </source>
</evidence>
<dbReference type="AlphaFoldDB" id="A0A261G5Q9"/>
<dbReference type="InterPro" id="IPR010982">
    <property type="entry name" value="Lambda_DNA-bd_dom_sf"/>
</dbReference>
<dbReference type="GO" id="GO:0003677">
    <property type="term" value="F:DNA binding"/>
    <property type="evidence" value="ECO:0007669"/>
    <property type="project" value="InterPro"/>
</dbReference>
<accession>A0A261G5Q9</accession>
<dbReference type="OrthoDB" id="3188736at2"/>
<dbReference type="Gene3D" id="1.10.260.40">
    <property type="entry name" value="lambda repressor-like DNA-binding domains"/>
    <property type="match status" value="1"/>
</dbReference>
<dbReference type="PROSITE" id="PS50943">
    <property type="entry name" value="HTH_CROC1"/>
    <property type="match status" value="1"/>
</dbReference>
<comment type="caution">
    <text evidence="3">The sequence shown here is derived from an EMBL/GenBank/DDBJ whole genome shotgun (WGS) entry which is preliminary data.</text>
</comment>
<dbReference type="Pfam" id="PF01381">
    <property type="entry name" value="HTH_3"/>
    <property type="match status" value="1"/>
</dbReference>
<reference evidence="3 4" key="1">
    <citation type="journal article" date="2017" name="BMC Genomics">
        <title>Comparative genomic and phylogenomic analyses of the Bifidobacteriaceae family.</title>
        <authorList>
            <person name="Lugli G.A."/>
            <person name="Milani C."/>
            <person name="Turroni F."/>
            <person name="Duranti S."/>
            <person name="Mancabelli L."/>
            <person name="Mangifesta M."/>
            <person name="Ferrario C."/>
            <person name="Modesto M."/>
            <person name="Mattarelli P."/>
            <person name="Jiri K."/>
            <person name="van Sinderen D."/>
            <person name="Ventura M."/>
        </authorList>
    </citation>
    <scope>NUCLEOTIDE SEQUENCE [LARGE SCALE GENOMIC DNA]</scope>
    <source>
        <strain evidence="3 4">LMG 28769</strain>
    </source>
</reference>
<evidence type="ECO:0000313" key="3">
    <source>
        <dbReference type="EMBL" id="OZG66724.1"/>
    </source>
</evidence>
<proteinExistence type="predicted"/>
<dbReference type="RefSeq" id="WP_094693002.1">
    <property type="nucleotide sequence ID" value="NZ_CALENZ010000015.1"/>
</dbReference>
<dbReference type="Proteomes" id="UP000216451">
    <property type="component" value="Unassembled WGS sequence"/>
</dbReference>
<dbReference type="SMART" id="SM00530">
    <property type="entry name" value="HTH_XRE"/>
    <property type="match status" value="1"/>
</dbReference>
<feature type="domain" description="HTH cro/C1-type" evidence="2">
    <location>
        <begin position="111"/>
        <end position="165"/>
    </location>
</feature>
<name>A0A261G5Q9_9BIFI</name>
<sequence>MVTENTVLNRTELTHSGESYELKPVSLPQRGNARVRNLTPAQKRAVMFAQQQVLRAKAAKKAKDDRQAALSRMWMQDEDAPAAKRSAKISVEDSSENAQNVSLREALGHVLRDLRTKDHKTLREVSENAGVSLGYLSEVERGQKEASSELLSSIAEALGVSVPQMLRMVADYLESLES</sequence>
<evidence type="ECO:0000256" key="1">
    <source>
        <dbReference type="SAM" id="MobiDB-lite"/>
    </source>
</evidence>
<dbReference type="GeneID" id="98295464"/>
<gene>
    <name evidence="3" type="ORF">BAQU_0796</name>
</gene>
<protein>
    <submittedName>
        <fullName evidence="3">XRE family transcriptional regulator</fullName>
    </submittedName>
</protein>
<keyword evidence="4" id="KW-1185">Reference proteome</keyword>
<organism evidence="3 4">
    <name type="scientific">Bifidobacterium aquikefiri</name>
    <dbReference type="NCBI Taxonomy" id="1653207"/>
    <lineage>
        <taxon>Bacteria</taxon>
        <taxon>Bacillati</taxon>
        <taxon>Actinomycetota</taxon>
        <taxon>Actinomycetes</taxon>
        <taxon>Bifidobacteriales</taxon>
        <taxon>Bifidobacteriaceae</taxon>
        <taxon>Bifidobacterium</taxon>
    </lineage>
</organism>
<dbReference type="SUPFAM" id="SSF47413">
    <property type="entry name" value="lambda repressor-like DNA-binding domains"/>
    <property type="match status" value="1"/>
</dbReference>